<evidence type="ECO:0000313" key="3">
    <source>
        <dbReference type="Proteomes" id="UP000621436"/>
    </source>
</evidence>
<proteinExistence type="inferred from homology"/>
<sequence>MKILVDGDGSPVIQITEKIAKEFSYKLIIFTNYAHQIESDYAKIKKLDIESQSVDMEIINRVEAGDIVITQDYGLAALVLGKGATVLNNSGNRYTEENIDNLLAKRHLYAKMRRANKRHPTHSKRTPEEDKNFKKCLIRLLEGRD</sequence>
<dbReference type="PANTHER" id="PTHR35146:SF1">
    <property type="entry name" value="UPF0178 PROTEIN YAII"/>
    <property type="match status" value="1"/>
</dbReference>
<name>A0A931F8A0_9FIRM</name>
<comment type="similarity">
    <text evidence="1">Belongs to the UPF0178 family.</text>
</comment>
<dbReference type="Pfam" id="PF02639">
    <property type="entry name" value="DUF188"/>
    <property type="match status" value="1"/>
</dbReference>
<protein>
    <submittedName>
        <fullName evidence="2">DUF188 domain-containing protein</fullName>
    </submittedName>
</protein>
<keyword evidence="3" id="KW-1185">Reference proteome</keyword>
<accession>A0A931F8A0</accession>
<reference evidence="2" key="1">
    <citation type="submission" date="2020-11" db="EMBL/GenBank/DDBJ databases">
        <title>Halonatronomonas betainensis gen. nov., sp. nov. a novel haloalkaliphilic representative of the family Halanaerobiacae capable of betaine degradation.</title>
        <authorList>
            <person name="Boltyanskaya Y."/>
            <person name="Kevbrin V."/>
            <person name="Detkova E."/>
            <person name="Grouzdev D.S."/>
            <person name="Koziaeva V."/>
            <person name="Zhilina T."/>
        </authorList>
    </citation>
    <scope>NUCLEOTIDE SEQUENCE</scope>
    <source>
        <strain evidence="2">Z-7014</strain>
    </source>
</reference>
<dbReference type="EMBL" id="JADPIE010000002">
    <property type="protein sequence ID" value="MBF8436318.1"/>
    <property type="molecule type" value="Genomic_DNA"/>
</dbReference>
<evidence type="ECO:0000256" key="1">
    <source>
        <dbReference type="ARBA" id="ARBA00008522"/>
    </source>
</evidence>
<organism evidence="2 3">
    <name type="scientific">Halonatronomonas betaini</name>
    <dbReference type="NCBI Taxonomy" id="2778430"/>
    <lineage>
        <taxon>Bacteria</taxon>
        <taxon>Bacillati</taxon>
        <taxon>Bacillota</taxon>
        <taxon>Clostridia</taxon>
        <taxon>Halanaerobiales</taxon>
        <taxon>Halarsenatibacteraceae</taxon>
        <taxon>Halonatronomonas</taxon>
    </lineage>
</organism>
<gene>
    <name evidence="2" type="ORF">I0Q91_04435</name>
</gene>
<dbReference type="InterPro" id="IPR003791">
    <property type="entry name" value="UPF0178"/>
</dbReference>
<comment type="caution">
    <text evidence="2">The sequence shown here is derived from an EMBL/GenBank/DDBJ whole genome shotgun (WGS) entry which is preliminary data.</text>
</comment>
<evidence type="ECO:0000313" key="2">
    <source>
        <dbReference type="EMBL" id="MBF8436318.1"/>
    </source>
</evidence>
<dbReference type="PANTHER" id="PTHR35146">
    <property type="entry name" value="UPF0178 PROTEIN YAII"/>
    <property type="match status" value="1"/>
</dbReference>
<dbReference type="Proteomes" id="UP000621436">
    <property type="component" value="Unassembled WGS sequence"/>
</dbReference>
<dbReference type="AlphaFoldDB" id="A0A931F8A0"/>